<reference evidence="3" key="2">
    <citation type="submission" date="2020-11" db="EMBL/GenBank/DDBJ databases">
        <authorList>
            <person name="Cecchin M."/>
            <person name="Marcolungo L."/>
            <person name="Rossato M."/>
            <person name="Girolomoni L."/>
            <person name="Cosentino E."/>
            <person name="Cuine S."/>
            <person name="Li-Beisson Y."/>
            <person name="Delledonne M."/>
            <person name="Ballottari M."/>
        </authorList>
    </citation>
    <scope>NUCLEOTIDE SEQUENCE</scope>
    <source>
        <strain evidence="3">211/11P</strain>
        <tissue evidence="3">Whole cell</tissue>
    </source>
</reference>
<dbReference type="InterPro" id="IPR035969">
    <property type="entry name" value="Rab-GAP_TBC_sf"/>
</dbReference>
<reference evidence="3" key="1">
    <citation type="journal article" date="2019" name="Plant J.">
        <title>Chlorella vulgaris genome assembly and annotation reveals the molecular basis for metabolic acclimation to high light conditions.</title>
        <authorList>
            <person name="Cecchin M."/>
            <person name="Marcolungo L."/>
            <person name="Rossato M."/>
            <person name="Girolomoni L."/>
            <person name="Cosentino E."/>
            <person name="Cuine S."/>
            <person name="Li-Beisson Y."/>
            <person name="Delledonne M."/>
            <person name="Ballottari M."/>
        </authorList>
    </citation>
    <scope>NUCLEOTIDE SEQUENCE</scope>
    <source>
        <strain evidence="3">211/11P</strain>
    </source>
</reference>
<accession>A0A9D4TXB9</accession>
<comment type="caution">
    <text evidence="3">The sequence shown here is derived from an EMBL/GenBank/DDBJ whole genome shotgun (WGS) entry which is preliminary data.</text>
</comment>
<dbReference type="PROSITE" id="PS50086">
    <property type="entry name" value="TBC_RABGAP"/>
    <property type="match status" value="1"/>
</dbReference>
<dbReference type="EMBL" id="SIDB01000002">
    <property type="protein sequence ID" value="KAI3436761.1"/>
    <property type="molecule type" value="Genomic_DNA"/>
</dbReference>
<dbReference type="InterPro" id="IPR000195">
    <property type="entry name" value="Rab-GAP-TBC_dom"/>
</dbReference>
<dbReference type="Gene3D" id="1.10.10.750">
    <property type="entry name" value="Ypt/Rab-GAP domain of gyp1p, domain 1"/>
    <property type="match status" value="1"/>
</dbReference>
<dbReference type="OrthoDB" id="294251at2759"/>
<evidence type="ECO:0000259" key="2">
    <source>
        <dbReference type="PROSITE" id="PS50086"/>
    </source>
</evidence>
<evidence type="ECO:0000313" key="3">
    <source>
        <dbReference type="EMBL" id="KAI3436761.1"/>
    </source>
</evidence>
<dbReference type="GO" id="GO:0005096">
    <property type="term" value="F:GTPase activator activity"/>
    <property type="evidence" value="ECO:0007669"/>
    <property type="project" value="TreeGrafter"/>
</dbReference>
<dbReference type="Gene3D" id="1.10.8.270">
    <property type="entry name" value="putative rabgap domain of human tbc1 domain family member 14 like domains"/>
    <property type="match status" value="1"/>
</dbReference>
<organism evidence="3 4">
    <name type="scientific">Chlorella vulgaris</name>
    <name type="common">Green alga</name>
    <dbReference type="NCBI Taxonomy" id="3077"/>
    <lineage>
        <taxon>Eukaryota</taxon>
        <taxon>Viridiplantae</taxon>
        <taxon>Chlorophyta</taxon>
        <taxon>core chlorophytes</taxon>
        <taxon>Trebouxiophyceae</taxon>
        <taxon>Chlorellales</taxon>
        <taxon>Chlorellaceae</taxon>
        <taxon>Chlorella clade</taxon>
        <taxon>Chlorella</taxon>
    </lineage>
</organism>
<dbReference type="Gene3D" id="1.10.472.80">
    <property type="entry name" value="Ypt/Rab-GAP domain of gyp1p, domain 3"/>
    <property type="match status" value="1"/>
</dbReference>
<name>A0A9D4TXB9_CHLVU</name>
<dbReference type="AlphaFoldDB" id="A0A9D4TXB9"/>
<dbReference type="InterPro" id="IPR050302">
    <property type="entry name" value="Rab_GAP_TBC_domain"/>
</dbReference>
<dbReference type="PANTHER" id="PTHR47219">
    <property type="entry name" value="RAB GTPASE-ACTIVATING PROTEIN 1-LIKE"/>
    <property type="match status" value="1"/>
</dbReference>
<dbReference type="Pfam" id="PF00566">
    <property type="entry name" value="RabGAP-TBC"/>
    <property type="match status" value="1"/>
</dbReference>
<sequence>MAGGGWQHLAVTAKELAGATSTKAKAVTQTLGNAVKEVRQLVLDDPLVGGADAQHVEGPREPSNELQEPAQVVDTYGFTLTITPEQAAILDRCRAKQEAVRSKWVEQAQEAGLPPTDALKKLCRKGVPPDMRRQVWLALSGAAHRRQKLPPHYYADAALQGASSQFAHQIDLDVPRTFPNNEWVQSEAGQSAVRHVLLAFAHHNPHVGYCQSMNYLAAMLLLAVGRDEEEDAFWLLTSLIDDKDDGILYRDMYARDLTGTHVEMRCLRELVEHKLPRLAAHMDALGCDMSILATDWFLCLFCTSLPAETAARVWDALLNEGTKVLFRVALALLKLHEPLLLAQDNPGELLRATRRVAAVAFDRDALMQVAFEGVGSMPMERINTYRARKQREVDREMAERETRVNLRQAVARDGFVLQGGDTDLLQREAAAQEGGAVAEGGGAGCSPRAGNGRWVAQLQALGGKAKDSLDRGRMKIKHRRGQSLGVVPLHPSQLSGSP</sequence>
<dbReference type="SUPFAM" id="SSF47923">
    <property type="entry name" value="Ypt/Rab-GAP domain of gyp1p"/>
    <property type="match status" value="2"/>
</dbReference>
<dbReference type="GO" id="GO:0031267">
    <property type="term" value="F:small GTPase binding"/>
    <property type="evidence" value="ECO:0007669"/>
    <property type="project" value="TreeGrafter"/>
</dbReference>
<proteinExistence type="predicted"/>
<feature type="domain" description="Rab-GAP TBC" evidence="2">
    <location>
        <begin position="126"/>
        <end position="321"/>
    </location>
</feature>
<protein>
    <recommendedName>
        <fullName evidence="2">Rab-GAP TBC domain-containing protein</fullName>
    </recommendedName>
</protein>
<evidence type="ECO:0000256" key="1">
    <source>
        <dbReference type="SAM" id="MobiDB-lite"/>
    </source>
</evidence>
<dbReference type="SMART" id="SM00164">
    <property type="entry name" value="TBC"/>
    <property type="match status" value="1"/>
</dbReference>
<dbReference type="PANTHER" id="PTHR47219:SF20">
    <property type="entry name" value="TBC1 DOMAIN FAMILY MEMBER 2B"/>
    <property type="match status" value="1"/>
</dbReference>
<evidence type="ECO:0000313" key="4">
    <source>
        <dbReference type="Proteomes" id="UP001055712"/>
    </source>
</evidence>
<keyword evidence="4" id="KW-1185">Reference proteome</keyword>
<gene>
    <name evidence="3" type="ORF">D9Q98_006173</name>
</gene>
<dbReference type="FunFam" id="1.10.8.270:FF:000016">
    <property type="entry name" value="TBC1 domain family member 2A"/>
    <property type="match status" value="1"/>
</dbReference>
<dbReference type="Proteomes" id="UP001055712">
    <property type="component" value="Unassembled WGS sequence"/>
</dbReference>
<feature type="region of interest" description="Disordered" evidence="1">
    <location>
        <begin position="476"/>
        <end position="498"/>
    </location>
</feature>